<accession>A0A9N8DQZ6</accession>
<sequence>MSRILLLLTVVLAVFLNTAAASRLKYRRRAGGGTRGEKGIKPINRRATHRSPRHLMGHYYAHDQFQHGYQPPVTSSKSKGKGGGSKGRKGTPPQNRPQMKSRPMCRPVVEGAEFIVEGAITMTMANMTEDSTVIGSEFIYNGPLLEFNDRDELTELENFFLSGSCMRTQERDDEMPGAGHCAFTVTLDTGATMNFGGEAFDGWDNLMAINGGSQELIGLSGTVTLIGLNDDFEDTSDDFFSVPWIYGEAVLVYSICPQGYWDRYYIDDHDALPPPSIPDPFQRNVQEQQQEILAVVVEPVDDDDDYGYDY</sequence>
<protein>
    <submittedName>
        <fullName evidence="3">Uncharacterized protein</fullName>
    </submittedName>
</protein>
<dbReference type="InterPro" id="IPR044859">
    <property type="entry name" value="Allene_oxi_cyc_Dirigent"/>
</dbReference>
<keyword evidence="4" id="KW-1185">Reference proteome</keyword>
<dbReference type="Gene3D" id="2.40.480.10">
    <property type="entry name" value="Allene oxide cyclase-like"/>
    <property type="match status" value="1"/>
</dbReference>
<evidence type="ECO:0000313" key="4">
    <source>
        <dbReference type="Proteomes" id="UP001153069"/>
    </source>
</evidence>
<feature type="region of interest" description="Disordered" evidence="1">
    <location>
        <begin position="67"/>
        <end position="103"/>
    </location>
</feature>
<feature type="region of interest" description="Disordered" evidence="1">
    <location>
        <begin position="30"/>
        <end position="52"/>
    </location>
</feature>
<feature type="compositionally biased region" description="Basic residues" evidence="1">
    <location>
        <begin position="43"/>
        <end position="52"/>
    </location>
</feature>
<dbReference type="EMBL" id="CAICTM010000288">
    <property type="protein sequence ID" value="CAB9507039.1"/>
    <property type="molecule type" value="Genomic_DNA"/>
</dbReference>
<gene>
    <name evidence="3" type="ORF">SEMRO_289_G109200.1</name>
</gene>
<organism evidence="3 4">
    <name type="scientific">Seminavis robusta</name>
    <dbReference type="NCBI Taxonomy" id="568900"/>
    <lineage>
        <taxon>Eukaryota</taxon>
        <taxon>Sar</taxon>
        <taxon>Stramenopiles</taxon>
        <taxon>Ochrophyta</taxon>
        <taxon>Bacillariophyta</taxon>
        <taxon>Bacillariophyceae</taxon>
        <taxon>Bacillariophycidae</taxon>
        <taxon>Naviculales</taxon>
        <taxon>Naviculaceae</taxon>
        <taxon>Seminavis</taxon>
    </lineage>
</organism>
<dbReference type="AlphaFoldDB" id="A0A9N8DQZ6"/>
<keyword evidence="2" id="KW-0732">Signal</keyword>
<comment type="caution">
    <text evidence="3">The sequence shown here is derived from an EMBL/GenBank/DDBJ whole genome shotgun (WGS) entry which is preliminary data.</text>
</comment>
<name>A0A9N8DQZ6_9STRA</name>
<feature type="chain" id="PRO_5040208013" evidence="2">
    <location>
        <begin position="22"/>
        <end position="310"/>
    </location>
</feature>
<evidence type="ECO:0000313" key="3">
    <source>
        <dbReference type="EMBL" id="CAB9507039.1"/>
    </source>
</evidence>
<feature type="signal peptide" evidence="2">
    <location>
        <begin position="1"/>
        <end position="21"/>
    </location>
</feature>
<reference evidence="3" key="1">
    <citation type="submission" date="2020-06" db="EMBL/GenBank/DDBJ databases">
        <authorList>
            <consortium name="Plant Systems Biology data submission"/>
        </authorList>
    </citation>
    <scope>NUCLEOTIDE SEQUENCE</scope>
    <source>
        <strain evidence="3">D6</strain>
    </source>
</reference>
<evidence type="ECO:0000256" key="2">
    <source>
        <dbReference type="SAM" id="SignalP"/>
    </source>
</evidence>
<proteinExistence type="predicted"/>
<evidence type="ECO:0000256" key="1">
    <source>
        <dbReference type="SAM" id="MobiDB-lite"/>
    </source>
</evidence>
<dbReference type="Proteomes" id="UP001153069">
    <property type="component" value="Unassembled WGS sequence"/>
</dbReference>